<dbReference type="InterPro" id="IPR002969">
    <property type="entry name" value="ApolipopD"/>
</dbReference>
<proteinExistence type="predicted"/>
<dbReference type="GO" id="GO:0042246">
    <property type="term" value="P:tissue regeneration"/>
    <property type="evidence" value="ECO:0007669"/>
    <property type="project" value="InterPro"/>
</dbReference>
<reference evidence="4" key="2">
    <citation type="submission" date="2025-09" db="UniProtKB">
        <authorList>
            <consortium name="Ensembl"/>
        </authorList>
    </citation>
    <scope>IDENTIFICATION</scope>
</reference>
<dbReference type="InterPro" id="IPR012674">
    <property type="entry name" value="Calycin"/>
</dbReference>
<evidence type="ECO:0000259" key="3">
    <source>
        <dbReference type="Pfam" id="PF00061"/>
    </source>
</evidence>
<dbReference type="GO" id="GO:0008289">
    <property type="term" value="F:lipid binding"/>
    <property type="evidence" value="ECO:0007669"/>
    <property type="project" value="InterPro"/>
</dbReference>
<dbReference type="AlphaFoldDB" id="A0A672K0B1"/>
<accession>A0A672K0B1</accession>
<evidence type="ECO:0000256" key="2">
    <source>
        <dbReference type="ARBA" id="ARBA00023283"/>
    </source>
</evidence>
<protein>
    <recommendedName>
        <fullName evidence="1">Apolipoprotein D</fullName>
    </recommendedName>
</protein>
<dbReference type="Proteomes" id="UP000472262">
    <property type="component" value="Unassembled WGS sequence"/>
</dbReference>
<dbReference type="GO" id="GO:0006629">
    <property type="term" value="P:lipid metabolic process"/>
    <property type="evidence" value="ECO:0007669"/>
    <property type="project" value="TreeGrafter"/>
</dbReference>
<dbReference type="PANTHER" id="PTHR10612">
    <property type="entry name" value="APOLIPOPROTEIN D"/>
    <property type="match status" value="1"/>
</dbReference>
<name>A0A672K0B1_SINGR</name>
<sequence length="167" mass="19020">MKWSIVLGVFLLCFLGNNLSGKQCILLILLLLSLGTLDIYLKTIFQDFQNMKITVLYGILDCRKSAGIHKLYFSLSNVVPYEQPPAVPYWSYSTSDWVLSTDYNSTALVYSCTDVLRFFHVDFAWILSRSRILPAEAIYHAKENLSRNNIDVSKMFPTDQQGCDSAL</sequence>
<dbReference type="PRINTS" id="PR01219">
    <property type="entry name" value="APOLIPOPROTD"/>
</dbReference>
<dbReference type="Pfam" id="PF00061">
    <property type="entry name" value="Lipocalin"/>
    <property type="match status" value="1"/>
</dbReference>
<reference evidence="4" key="1">
    <citation type="submission" date="2025-08" db="UniProtKB">
        <authorList>
            <consortium name="Ensembl"/>
        </authorList>
    </citation>
    <scope>IDENTIFICATION</scope>
</reference>
<dbReference type="Gene3D" id="2.40.128.20">
    <property type="match status" value="1"/>
</dbReference>
<dbReference type="GO" id="GO:0000302">
    <property type="term" value="P:response to reactive oxygen species"/>
    <property type="evidence" value="ECO:0007669"/>
    <property type="project" value="TreeGrafter"/>
</dbReference>
<evidence type="ECO:0000313" key="4">
    <source>
        <dbReference type="Ensembl" id="ENSSGRP00000001959.1"/>
    </source>
</evidence>
<dbReference type="SUPFAM" id="SSF50814">
    <property type="entry name" value="Lipocalins"/>
    <property type="match status" value="1"/>
</dbReference>
<dbReference type="GO" id="GO:0005737">
    <property type="term" value="C:cytoplasm"/>
    <property type="evidence" value="ECO:0007669"/>
    <property type="project" value="TreeGrafter"/>
</dbReference>
<dbReference type="InParanoid" id="A0A672K0B1"/>
<dbReference type="GO" id="GO:0007420">
    <property type="term" value="P:brain development"/>
    <property type="evidence" value="ECO:0007669"/>
    <property type="project" value="InterPro"/>
</dbReference>
<evidence type="ECO:0000313" key="5">
    <source>
        <dbReference type="Proteomes" id="UP000472262"/>
    </source>
</evidence>
<dbReference type="Ensembl" id="ENSSGRT00000002131.1">
    <property type="protein sequence ID" value="ENSSGRP00000001959.1"/>
    <property type="gene ID" value="ENSSGRG00000001145.1"/>
</dbReference>
<keyword evidence="2" id="KW-0873">Pyrrolidone carboxylic acid</keyword>
<dbReference type="InterPro" id="IPR000566">
    <property type="entry name" value="Lipocln_cytosolic_FA-bd_dom"/>
</dbReference>
<evidence type="ECO:0000256" key="1">
    <source>
        <dbReference type="ARBA" id="ARBA00019890"/>
    </source>
</evidence>
<organism evidence="4 5">
    <name type="scientific">Sinocyclocheilus grahami</name>
    <name type="common">Dianchi golden-line fish</name>
    <name type="synonym">Barbus grahami</name>
    <dbReference type="NCBI Taxonomy" id="75366"/>
    <lineage>
        <taxon>Eukaryota</taxon>
        <taxon>Metazoa</taxon>
        <taxon>Chordata</taxon>
        <taxon>Craniata</taxon>
        <taxon>Vertebrata</taxon>
        <taxon>Euteleostomi</taxon>
        <taxon>Actinopterygii</taxon>
        <taxon>Neopterygii</taxon>
        <taxon>Teleostei</taxon>
        <taxon>Ostariophysi</taxon>
        <taxon>Cypriniformes</taxon>
        <taxon>Cyprinidae</taxon>
        <taxon>Cyprininae</taxon>
        <taxon>Sinocyclocheilus</taxon>
    </lineage>
</organism>
<keyword evidence="5" id="KW-1185">Reference proteome</keyword>
<dbReference type="PANTHER" id="PTHR10612:SF15">
    <property type="entry name" value="APOLIPOPROTEIN D"/>
    <property type="match status" value="1"/>
</dbReference>
<feature type="domain" description="Lipocalin/cytosolic fatty-acid binding" evidence="3">
    <location>
        <begin position="97"/>
        <end position="160"/>
    </location>
</feature>
<dbReference type="GO" id="GO:0006869">
    <property type="term" value="P:lipid transport"/>
    <property type="evidence" value="ECO:0007669"/>
    <property type="project" value="InterPro"/>
</dbReference>